<evidence type="ECO:0000256" key="1">
    <source>
        <dbReference type="SAM" id="Phobius"/>
    </source>
</evidence>
<accession>A0A060H733</accession>
<keyword evidence="1" id="KW-1133">Transmembrane helix</keyword>
<organism evidence="2 3">
    <name type="scientific">Xylella fastidiosa subsp. sandyi Ann-1</name>
    <dbReference type="NCBI Taxonomy" id="155920"/>
    <lineage>
        <taxon>Bacteria</taxon>
        <taxon>Pseudomonadati</taxon>
        <taxon>Pseudomonadota</taxon>
        <taxon>Gammaproteobacteria</taxon>
        <taxon>Lysobacterales</taxon>
        <taxon>Lysobacteraceae</taxon>
        <taxon>Xylella</taxon>
    </lineage>
</organism>
<dbReference type="Proteomes" id="UP000027215">
    <property type="component" value="Chromosome"/>
</dbReference>
<feature type="transmembrane region" description="Helical" evidence="1">
    <location>
        <begin position="12"/>
        <end position="33"/>
    </location>
</feature>
<dbReference type="HOGENOM" id="CLU_3224104_0_0_6"/>
<dbReference type="KEGG" id="xfs:D934_08710"/>
<protein>
    <submittedName>
        <fullName evidence="2">Uncharacterized protein</fullName>
    </submittedName>
</protein>
<name>A0A060H733_XYLFS</name>
<reference evidence="2 3" key="1">
    <citation type="submission" date="2013-08" db="EMBL/GenBank/DDBJ databases">
        <authorList>
            <person name="Stouthamer R."/>
            <person name="Nunney L."/>
        </authorList>
    </citation>
    <scope>NUCLEOTIDE SEQUENCE [LARGE SCALE GENOMIC DNA]</scope>
    <source>
        <strain evidence="3">ann-1</strain>
    </source>
</reference>
<dbReference type="EMBL" id="CP006696">
    <property type="protein sequence ID" value="AIC11378.1"/>
    <property type="molecule type" value="Genomic_DNA"/>
</dbReference>
<dbReference type="AlphaFoldDB" id="A0A060H733"/>
<keyword evidence="1" id="KW-0472">Membrane</keyword>
<gene>
    <name evidence="2" type="ORF">D934_08710</name>
</gene>
<proteinExistence type="predicted"/>
<evidence type="ECO:0000313" key="3">
    <source>
        <dbReference type="Proteomes" id="UP000027215"/>
    </source>
</evidence>
<evidence type="ECO:0000313" key="2">
    <source>
        <dbReference type="EMBL" id="AIC11378.1"/>
    </source>
</evidence>
<dbReference type="PATRIC" id="fig|155920.8.peg.2015"/>
<sequence length="44" mass="5133">MLFAQLLKLHTFVKLVMILYYTGSVMLGLLMMLKDCNHRKALPH</sequence>
<keyword evidence="1" id="KW-0812">Transmembrane</keyword>